<dbReference type="AlphaFoldDB" id="W4QSC1"/>
<keyword evidence="1" id="KW-1133">Transmembrane helix</keyword>
<dbReference type="EMBL" id="BAUV01000013">
    <property type="protein sequence ID" value="GAE34981.1"/>
    <property type="molecule type" value="Genomic_DNA"/>
</dbReference>
<keyword evidence="1" id="KW-0472">Membrane</keyword>
<sequence>MKKTTKWWIVAFVWCLGIAIATRQPFFTGDSTEQLVMNPFFDSAIVNFILRKLVHVTAFGLLALFFWLALAGKRYRYVIAWGLATLYGAVDEWHQSFISDRSGLVSDVLIDSTGAFLVLVGVYLFMRKKLKKT</sequence>
<dbReference type="InterPro" id="IPR006976">
    <property type="entry name" value="VanZ-like"/>
</dbReference>
<accession>W4QSC1</accession>
<dbReference type="Proteomes" id="UP000018896">
    <property type="component" value="Unassembled WGS sequence"/>
</dbReference>
<protein>
    <submittedName>
        <fullName evidence="3">Probable phosphotransbutyrylase</fullName>
    </submittedName>
</protein>
<keyword evidence="4" id="KW-1185">Reference proteome</keyword>
<proteinExistence type="predicted"/>
<evidence type="ECO:0000313" key="4">
    <source>
        <dbReference type="Proteomes" id="UP000018896"/>
    </source>
</evidence>
<evidence type="ECO:0000259" key="2">
    <source>
        <dbReference type="Pfam" id="PF04892"/>
    </source>
</evidence>
<reference evidence="3 4" key="1">
    <citation type="journal article" date="2014" name="Genome Announc.">
        <title>Draft Genome Sequences of Three Alkaliphilic Bacillus Strains, Bacillus wakoensis JCM 9140T, Bacillus akibai JCM 9157T, and Bacillus hemicellulosilyticus JCM 9152T.</title>
        <authorList>
            <person name="Yuki M."/>
            <person name="Oshima K."/>
            <person name="Suda W."/>
            <person name="Oshida Y."/>
            <person name="Kitamura K."/>
            <person name="Iida T."/>
            <person name="Hattori M."/>
            <person name="Ohkuma M."/>
        </authorList>
    </citation>
    <scope>NUCLEOTIDE SEQUENCE [LARGE SCALE GENOMIC DNA]</scope>
    <source>
        <strain evidence="3 4">JCM 9157</strain>
    </source>
</reference>
<feature type="transmembrane region" description="Helical" evidence="1">
    <location>
        <begin position="108"/>
        <end position="126"/>
    </location>
</feature>
<feature type="transmembrane region" description="Helical" evidence="1">
    <location>
        <begin position="45"/>
        <end position="70"/>
    </location>
</feature>
<keyword evidence="1" id="KW-0812">Transmembrane</keyword>
<gene>
    <name evidence="3" type="ORF">JCM9157_2070</name>
</gene>
<dbReference type="STRING" id="1236973.JCM9157_2070"/>
<dbReference type="NCBIfam" id="NF037970">
    <property type="entry name" value="vanZ_1"/>
    <property type="match status" value="1"/>
</dbReference>
<dbReference type="eggNOG" id="COG5652">
    <property type="taxonomic scope" value="Bacteria"/>
</dbReference>
<dbReference type="OrthoDB" id="291892at2"/>
<feature type="domain" description="VanZ-like" evidence="2">
    <location>
        <begin position="8"/>
        <end position="124"/>
    </location>
</feature>
<comment type="caution">
    <text evidence="3">The sequence shown here is derived from an EMBL/GenBank/DDBJ whole genome shotgun (WGS) entry which is preliminary data.</text>
</comment>
<dbReference type="Pfam" id="PF04892">
    <property type="entry name" value="VanZ"/>
    <property type="match status" value="1"/>
</dbReference>
<name>W4QSC1_HALA3</name>
<dbReference type="RefSeq" id="WP_035664146.1">
    <property type="nucleotide sequence ID" value="NZ_BAUV01000013.1"/>
</dbReference>
<evidence type="ECO:0000313" key="3">
    <source>
        <dbReference type="EMBL" id="GAE34981.1"/>
    </source>
</evidence>
<organism evidence="3 4">
    <name type="scientific">Halalkalibacter akibai (strain ATCC 43226 / DSM 21942 / CIP 109018 / JCM 9157 / 1139)</name>
    <name type="common">Bacillus akibai</name>
    <dbReference type="NCBI Taxonomy" id="1236973"/>
    <lineage>
        <taxon>Bacteria</taxon>
        <taxon>Bacillati</taxon>
        <taxon>Bacillota</taxon>
        <taxon>Bacilli</taxon>
        <taxon>Bacillales</taxon>
        <taxon>Bacillaceae</taxon>
        <taxon>Halalkalibacter</taxon>
    </lineage>
</organism>
<evidence type="ECO:0000256" key="1">
    <source>
        <dbReference type="SAM" id="Phobius"/>
    </source>
</evidence>
<feature type="transmembrane region" description="Helical" evidence="1">
    <location>
        <begin position="77"/>
        <end position="96"/>
    </location>
</feature>